<organism evidence="2">
    <name type="scientific">Sesamum latifolium</name>
    <dbReference type="NCBI Taxonomy" id="2727402"/>
    <lineage>
        <taxon>Eukaryota</taxon>
        <taxon>Viridiplantae</taxon>
        <taxon>Streptophyta</taxon>
        <taxon>Embryophyta</taxon>
        <taxon>Tracheophyta</taxon>
        <taxon>Spermatophyta</taxon>
        <taxon>Magnoliopsida</taxon>
        <taxon>eudicotyledons</taxon>
        <taxon>Gunneridae</taxon>
        <taxon>Pentapetalae</taxon>
        <taxon>asterids</taxon>
        <taxon>lamiids</taxon>
        <taxon>Lamiales</taxon>
        <taxon>Pedaliaceae</taxon>
        <taxon>Sesamum</taxon>
    </lineage>
</organism>
<comment type="caution">
    <text evidence="2">The sequence shown here is derived from an EMBL/GenBank/DDBJ whole genome shotgun (WGS) entry which is preliminary data.</text>
</comment>
<keyword evidence="2" id="KW-0548">Nucleotidyltransferase</keyword>
<feature type="transmembrane region" description="Helical" evidence="1">
    <location>
        <begin position="75"/>
        <end position="99"/>
    </location>
</feature>
<reference evidence="2" key="1">
    <citation type="submission" date="2020-06" db="EMBL/GenBank/DDBJ databases">
        <authorList>
            <person name="Li T."/>
            <person name="Hu X."/>
            <person name="Zhang T."/>
            <person name="Song X."/>
            <person name="Zhang H."/>
            <person name="Dai N."/>
            <person name="Sheng W."/>
            <person name="Hou X."/>
            <person name="Wei L."/>
        </authorList>
    </citation>
    <scope>NUCLEOTIDE SEQUENCE</scope>
    <source>
        <strain evidence="2">KEN1</strain>
        <tissue evidence="2">Leaf</tissue>
    </source>
</reference>
<protein>
    <submittedName>
        <fullName evidence="2">UTP:RNA uridylyltransferase 1</fullName>
    </submittedName>
</protein>
<keyword evidence="1" id="KW-1133">Transmembrane helix</keyword>
<keyword evidence="1" id="KW-0812">Transmembrane</keyword>
<sequence>MNDSKRAKDWTRRVGNDRHLICIEDPFEVSHDLGRVVDKYSIRVLREEFERAAEIMQYDRNPCQKILNGRQAPHLLAAYLAILLGCIVLAALCGVDASYRYALADNVLSKP</sequence>
<dbReference type="Gene3D" id="1.10.1410.10">
    <property type="match status" value="1"/>
</dbReference>
<evidence type="ECO:0000256" key="1">
    <source>
        <dbReference type="SAM" id="Phobius"/>
    </source>
</evidence>
<dbReference type="AlphaFoldDB" id="A0AAW2YHL9"/>
<dbReference type="GO" id="GO:0031123">
    <property type="term" value="P:RNA 3'-end processing"/>
    <property type="evidence" value="ECO:0007669"/>
    <property type="project" value="TreeGrafter"/>
</dbReference>
<reference evidence="2" key="2">
    <citation type="journal article" date="2024" name="Plant">
        <title>Genomic evolution and insights into agronomic trait innovations of Sesamum species.</title>
        <authorList>
            <person name="Miao H."/>
            <person name="Wang L."/>
            <person name="Qu L."/>
            <person name="Liu H."/>
            <person name="Sun Y."/>
            <person name="Le M."/>
            <person name="Wang Q."/>
            <person name="Wei S."/>
            <person name="Zheng Y."/>
            <person name="Lin W."/>
            <person name="Duan Y."/>
            <person name="Cao H."/>
            <person name="Xiong S."/>
            <person name="Wang X."/>
            <person name="Wei L."/>
            <person name="Li C."/>
            <person name="Ma Q."/>
            <person name="Ju M."/>
            <person name="Zhao R."/>
            <person name="Li G."/>
            <person name="Mu C."/>
            <person name="Tian Q."/>
            <person name="Mei H."/>
            <person name="Zhang T."/>
            <person name="Gao T."/>
            <person name="Zhang H."/>
        </authorList>
    </citation>
    <scope>NUCLEOTIDE SEQUENCE</scope>
    <source>
        <strain evidence="2">KEN1</strain>
    </source>
</reference>
<dbReference type="PANTHER" id="PTHR12271:SF40">
    <property type="entry name" value="POLY(A) RNA POLYMERASE GLD2"/>
    <property type="match status" value="1"/>
</dbReference>
<accession>A0AAW2YHL9</accession>
<proteinExistence type="predicted"/>
<dbReference type="SUPFAM" id="SSF81631">
    <property type="entry name" value="PAP/OAS1 substrate-binding domain"/>
    <property type="match status" value="1"/>
</dbReference>
<evidence type="ECO:0000313" key="2">
    <source>
        <dbReference type="EMBL" id="KAL0464707.1"/>
    </source>
</evidence>
<name>A0AAW2YHL9_9LAMI</name>
<dbReference type="EMBL" id="JACGWN010000001">
    <property type="protein sequence ID" value="KAL0464707.1"/>
    <property type="molecule type" value="Genomic_DNA"/>
</dbReference>
<dbReference type="PANTHER" id="PTHR12271">
    <property type="entry name" value="POLY A POLYMERASE CID PAP -RELATED"/>
    <property type="match status" value="1"/>
</dbReference>
<dbReference type="GO" id="GO:0050265">
    <property type="term" value="F:RNA uridylyltransferase activity"/>
    <property type="evidence" value="ECO:0007669"/>
    <property type="project" value="TreeGrafter"/>
</dbReference>
<dbReference type="GO" id="GO:0046872">
    <property type="term" value="F:metal ion binding"/>
    <property type="evidence" value="ECO:0007669"/>
    <property type="project" value="UniProtKB-KW"/>
</dbReference>
<keyword evidence="1" id="KW-0472">Membrane</keyword>
<keyword evidence="2" id="KW-0808">Transferase</keyword>
<gene>
    <name evidence="2" type="ORF">Slati_0358300</name>
</gene>